<accession>A0A397GBY9</accession>
<gene>
    <name evidence="1" type="ORF">Glove_620g12</name>
</gene>
<dbReference type="EMBL" id="PQFF01000514">
    <property type="protein sequence ID" value="RHZ46483.1"/>
    <property type="molecule type" value="Genomic_DNA"/>
</dbReference>
<dbReference type="OrthoDB" id="2436145at2759"/>
<evidence type="ECO:0000313" key="1">
    <source>
        <dbReference type="EMBL" id="RHZ46483.1"/>
    </source>
</evidence>
<name>A0A397GBY9_9GLOM</name>
<organism evidence="1 2">
    <name type="scientific">Diversispora epigaea</name>
    <dbReference type="NCBI Taxonomy" id="1348612"/>
    <lineage>
        <taxon>Eukaryota</taxon>
        <taxon>Fungi</taxon>
        <taxon>Fungi incertae sedis</taxon>
        <taxon>Mucoromycota</taxon>
        <taxon>Glomeromycotina</taxon>
        <taxon>Glomeromycetes</taxon>
        <taxon>Diversisporales</taxon>
        <taxon>Diversisporaceae</taxon>
        <taxon>Diversispora</taxon>
    </lineage>
</organism>
<comment type="caution">
    <text evidence="1">The sequence shown here is derived from an EMBL/GenBank/DDBJ whole genome shotgun (WGS) entry which is preliminary data.</text>
</comment>
<dbReference type="Proteomes" id="UP000266861">
    <property type="component" value="Unassembled WGS sequence"/>
</dbReference>
<evidence type="ECO:0000313" key="2">
    <source>
        <dbReference type="Proteomes" id="UP000266861"/>
    </source>
</evidence>
<proteinExistence type="predicted"/>
<reference evidence="1 2" key="1">
    <citation type="submission" date="2018-08" db="EMBL/GenBank/DDBJ databases">
        <title>Genome and evolution of the arbuscular mycorrhizal fungus Diversispora epigaea (formerly Glomus versiforme) and its bacterial endosymbionts.</title>
        <authorList>
            <person name="Sun X."/>
            <person name="Fei Z."/>
            <person name="Harrison M."/>
        </authorList>
    </citation>
    <scope>NUCLEOTIDE SEQUENCE [LARGE SCALE GENOMIC DNA]</scope>
    <source>
        <strain evidence="1 2">IT104</strain>
    </source>
</reference>
<protein>
    <submittedName>
        <fullName evidence="1">Uncharacterized protein</fullName>
    </submittedName>
</protein>
<dbReference type="AlphaFoldDB" id="A0A397GBY9"/>
<keyword evidence="2" id="KW-1185">Reference proteome</keyword>
<sequence>MNKDGWKYSKKRLSKYEFCAAIINSKKVICICGKKVKLNRKWDEDYLNRHINGNNISSEEEYNSDICDNIDDDDIITVDSNDNNNNDLDNILSSEDENIQLTIKNTRKRIPCPGLRSQKIRYYIERTSAQVGGTRRIEIIGKELFPSLFSDKFTRKKLNTSQKRKLNRQIFSEAEWKIDREGYCVRAKNCNGEYINDNLCIECKQLKSNTKLDNRIRAKKPDKKNLKFTPNCEDENIQLTIKNTRKRIPCPGLRSQKIRYYIERTPAQVGGTRRIEIIGKELFPSLFSDKFTRKKLNTSQKRKLNRQIFSEAEWKIDREGYCVRAKNCNGEYINDNLCIECKQLKSNTKLDNRLNGAFDNVDTFKGLCAVICQVINRKEEGKEMRNLQYSEEFTNFLIVLGTISPRVLELFRQNLVGRSIQNIRKLRANSSDTLTNPDLCFENVAQFKRFLDKINYKGPIAAMSNNTKLKPSLRYSSRLGCIIGSILSNEETKIQEYNDIPRIINSIKDKKAIANYVRVYILQIPLPKFSPVIIALIPNNGKDSADNIANIHKKLILEIVPQLNISILSIGSDRAVAEFGAQSIILNTKTDKKVEIIDKTLNINFNCPVFSNIEPVLRIQDLKHVKKTARNVVMSGARVLTFGKHIACFEHFLKLVNLSNSVLYNGDVIKLDRQDDRAAYRSFCHQNLAQCLNGKEIKEGYEGELVDSYLNREICPIERMRMYMIAYFFLRLWHFHIDTMTHKYPHYISVRKNFMATQSYSIFSSLSESMMILIKAHREYYSEFPLIPWMHGSEACYIFDYNKGNLTEDIISNLTRWPSDSEISRAIRQSRQLACELAEHLNMLMPDNLPIENLQPIVIIEMDNDPEISVSFFEDSNEKEFELNEINSFLQAISKASNEISSRQIVNYIENDDDINNINEYCAQINLLNQNIATSITSVSNIEYTGNDGLNYDFLIKQREKHEAYNSRLILRKLRTSNFQNSNSENSIQPNKASHHQELYRGVLQHSTNDTY</sequence>